<dbReference type="PANTHER" id="PTHR37781">
    <property type="entry name" value="TFIIH COMPLEX SUBUNIT"/>
    <property type="match status" value="1"/>
</dbReference>
<evidence type="ECO:0000313" key="2">
    <source>
        <dbReference type="EMBL" id="KAG7665746.1"/>
    </source>
</evidence>
<dbReference type="RefSeq" id="XP_049265978.1">
    <property type="nucleotide sequence ID" value="XM_049410475.1"/>
</dbReference>
<evidence type="ECO:0000313" key="3">
    <source>
        <dbReference type="Proteomes" id="UP000694255"/>
    </source>
</evidence>
<feature type="compositionally biased region" description="Pro residues" evidence="1">
    <location>
        <begin position="1"/>
        <end position="10"/>
    </location>
</feature>
<keyword evidence="3" id="KW-1185">Reference proteome</keyword>
<dbReference type="AlphaFoldDB" id="A0A8J5URQ2"/>
<feature type="region of interest" description="Disordered" evidence="1">
    <location>
        <begin position="65"/>
        <end position="86"/>
    </location>
</feature>
<dbReference type="InterPro" id="IPR031349">
    <property type="entry name" value="Tfb6"/>
</dbReference>
<name>A0A8J5URQ2_9ASCO</name>
<dbReference type="EMBL" id="JAGSYN010000047">
    <property type="protein sequence ID" value="KAG7665746.1"/>
    <property type="molecule type" value="Genomic_DNA"/>
</dbReference>
<reference evidence="2 3" key="1">
    <citation type="journal article" date="2021" name="DNA Res.">
        <title>Genome analysis of Candida subhashii reveals its hybrid nature and dual mitochondrial genome conformations.</title>
        <authorList>
            <person name="Mixao V."/>
            <person name="Hegedusova E."/>
            <person name="Saus E."/>
            <person name="Pryszcz L.P."/>
            <person name="Cillingova A."/>
            <person name="Nosek J."/>
            <person name="Gabaldon T."/>
        </authorList>
    </citation>
    <scope>NUCLEOTIDE SEQUENCE [LARGE SCALE GENOMIC DNA]</scope>
    <source>
        <strain evidence="2 3">CBS 10753</strain>
    </source>
</reference>
<protein>
    <submittedName>
        <fullName evidence="2">Uncharacterized protein</fullName>
    </submittedName>
</protein>
<dbReference type="PANTHER" id="PTHR37781:SF1">
    <property type="entry name" value="ADR380WP"/>
    <property type="match status" value="1"/>
</dbReference>
<sequence length="344" mass="40367">MSTPPTPIHPAPNEEVRDLPSEKIPDSTLADIDLNPDLYSEEEEDNDNIEIDQQEVEDENIAIDSHTQQQQPDFQTHEQKNGYPIHLNNSRLNRLRQPDLVEESESEMEDVDLYKFQQITLPFEEAFQLFQIDFNSIEYSPISQQQQSKLINYIDEHLLQIQRNFIKSQVENIQTYSFIQLIKDLSELISIIWISISKKNTLFGQMDYYIKILGDLEDQLNHYQHIFNANFSIDSIRIDLNKLVTFFKFFQKIDLQLSLIIDGYETNTNTITKASNTELIRLYPIISRLRILIISRIEDLRIKLNKVRNETTNKQIISDSQNLLNLFEVEISRLFEGVLDRASL</sequence>
<feature type="compositionally biased region" description="Acidic residues" evidence="1">
    <location>
        <begin position="39"/>
        <end position="49"/>
    </location>
</feature>
<feature type="region of interest" description="Disordered" evidence="1">
    <location>
        <begin position="1"/>
        <end position="49"/>
    </location>
</feature>
<accession>A0A8J5URQ2</accession>
<dbReference type="OrthoDB" id="2567806at2759"/>
<evidence type="ECO:0000256" key="1">
    <source>
        <dbReference type="SAM" id="MobiDB-lite"/>
    </source>
</evidence>
<feature type="compositionally biased region" description="Polar residues" evidence="1">
    <location>
        <begin position="65"/>
        <end position="74"/>
    </location>
</feature>
<dbReference type="Proteomes" id="UP000694255">
    <property type="component" value="Unassembled WGS sequence"/>
</dbReference>
<feature type="compositionally biased region" description="Basic and acidic residues" evidence="1">
    <location>
        <begin position="12"/>
        <end position="25"/>
    </location>
</feature>
<gene>
    <name evidence="2" type="ORF">J8A68_000766</name>
</gene>
<proteinExistence type="predicted"/>
<dbReference type="Pfam" id="PF17110">
    <property type="entry name" value="TFB6"/>
    <property type="match status" value="1"/>
</dbReference>
<dbReference type="GeneID" id="73467567"/>
<comment type="caution">
    <text evidence="2">The sequence shown here is derived from an EMBL/GenBank/DDBJ whole genome shotgun (WGS) entry which is preliminary data.</text>
</comment>
<dbReference type="GO" id="GO:0005675">
    <property type="term" value="C:transcription factor TFIIH holo complex"/>
    <property type="evidence" value="ECO:0007669"/>
    <property type="project" value="TreeGrafter"/>
</dbReference>
<organism evidence="2 3">
    <name type="scientific">[Candida] subhashii</name>
    <dbReference type="NCBI Taxonomy" id="561895"/>
    <lineage>
        <taxon>Eukaryota</taxon>
        <taxon>Fungi</taxon>
        <taxon>Dikarya</taxon>
        <taxon>Ascomycota</taxon>
        <taxon>Saccharomycotina</taxon>
        <taxon>Pichiomycetes</taxon>
        <taxon>Debaryomycetaceae</taxon>
        <taxon>Spathaspora</taxon>
    </lineage>
</organism>